<dbReference type="InterPro" id="IPR045857">
    <property type="entry name" value="O16G_dom_2"/>
</dbReference>
<dbReference type="Gene3D" id="3.20.20.80">
    <property type="entry name" value="Glycosidases"/>
    <property type="match status" value="1"/>
</dbReference>
<protein>
    <submittedName>
        <fullName evidence="5">Alpha-glucosidase</fullName>
    </submittedName>
</protein>
<gene>
    <name evidence="4" type="ORF">BCF38_103222</name>
    <name evidence="5" type="ORF">SAMN05421539_103222</name>
</gene>
<dbReference type="PANTHER" id="PTHR10357">
    <property type="entry name" value="ALPHA-AMYLASE FAMILY MEMBER"/>
    <property type="match status" value="1"/>
</dbReference>
<dbReference type="EMBL" id="QGDJ01000003">
    <property type="protein sequence ID" value="PWJ20405.1"/>
    <property type="molecule type" value="Genomic_DNA"/>
</dbReference>
<dbReference type="Pfam" id="PF00128">
    <property type="entry name" value="Alpha-amylase"/>
    <property type="match status" value="1"/>
</dbReference>
<dbReference type="InterPro" id="IPR006047">
    <property type="entry name" value="GH13_cat_dom"/>
</dbReference>
<feature type="region of interest" description="Disordered" evidence="2">
    <location>
        <begin position="153"/>
        <end position="174"/>
    </location>
</feature>
<organism evidence="5 7">
    <name type="scientific">Jannaschia seohaensis</name>
    <dbReference type="NCBI Taxonomy" id="475081"/>
    <lineage>
        <taxon>Bacteria</taxon>
        <taxon>Pseudomonadati</taxon>
        <taxon>Pseudomonadota</taxon>
        <taxon>Alphaproteobacteria</taxon>
        <taxon>Rhodobacterales</taxon>
        <taxon>Roseobacteraceae</taxon>
        <taxon>Jannaschia</taxon>
    </lineage>
</organism>
<evidence type="ECO:0000313" key="5">
    <source>
        <dbReference type="EMBL" id="SSA44478.1"/>
    </source>
</evidence>
<comment type="similarity">
    <text evidence="1">Belongs to the glycosyl hydrolase 13 family.</text>
</comment>
<name>A0A2Y9AMB0_9RHOB</name>
<evidence type="ECO:0000313" key="4">
    <source>
        <dbReference type="EMBL" id="PWJ20405.1"/>
    </source>
</evidence>
<sequence length="174" mass="19782">MVDFGHDISDHTGIDPIFGTLDDFERLVEAAHSKGLKIILDFVPCHTSDQHPCLLDSRRGHDAEKRGWHIWRDAAEDGGPPNNWLSEFGGPAWTFDPASGQHYSHAHLREQPELNRRNAQVRAAMTEIMRLWFDRGVDGLRIDAVDQIGKDALFRDNPPNPDWHAGRPSSERYL</sequence>
<dbReference type="AlphaFoldDB" id="A0A2Y9AMB0"/>
<accession>A0A2Y9AMB0</accession>
<dbReference type="GO" id="GO:0004556">
    <property type="term" value="F:alpha-amylase activity"/>
    <property type="evidence" value="ECO:0007669"/>
    <property type="project" value="TreeGrafter"/>
</dbReference>
<evidence type="ECO:0000256" key="2">
    <source>
        <dbReference type="SAM" id="MobiDB-lite"/>
    </source>
</evidence>
<dbReference type="InterPro" id="IPR017853">
    <property type="entry name" value="GH"/>
</dbReference>
<dbReference type="PANTHER" id="PTHR10357:SF179">
    <property type="entry name" value="NEUTRAL AND BASIC AMINO ACID TRANSPORT PROTEIN RBAT"/>
    <property type="match status" value="1"/>
</dbReference>
<feature type="domain" description="Glycosyl hydrolase family 13 catalytic" evidence="3">
    <location>
        <begin position="2"/>
        <end position="174"/>
    </location>
</feature>
<dbReference type="Proteomes" id="UP000245839">
    <property type="component" value="Unassembled WGS sequence"/>
</dbReference>
<evidence type="ECO:0000256" key="1">
    <source>
        <dbReference type="ARBA" id="ARBA00008061"/>
    </source>
</evidence>
<keyword evidence="6" id="KW-1185">Reference proteome</keyword>
<reference evidence="5 7" key="1">
    <citation type="submission" date="2016-10" db="EMBL/GenBank/DDBJ databases">
        <authorList>
            <person name="Cai Z."/>
        </authorList>
    </citation>
    <scope>NUCLEOTIDE SEQUENCE [LARGE SCALE GENOMIC DNA]</scope>
    <source>
        <strain evidence="5 7">DSM 25227</strain>
    </source>
</reference>
<dbReference type="GO" id="GO:0009313">
    <property type="term" value="P:oligosaccharide catabolic process"/>
    <property type="evidence" value="ECO:0007669"/>
    <property type="project" value="TreeGrafter"/>
</dbReference>
<proteinExistence type="inferred from homology"/>
<dbReference type="Proteomes" id="UP000251571">
    <property type="component" value="Unassembled WGS sequence"/>
</dbReference>
<dbReference type="SUPFAM" id="SSF51445">
    <property type="entry name" value="(Trans)glycosidases"/>
    <property type="match status" value="1"/>
</dbReference>
<evidence type="ECO:0000313" key="7">
    <source>
        <dbReference type="Proteomes" id="UP000251571"/>
    </source>
</evidence>
<dbReference type="Gene3D" id="3.90.400.10">
    <property type="entry name" value="Oligo-1,6-glucosidase, Domain 2"/>
    <property type="match status" value="1"/>
</dbReference>
<reference evidence="4 6" key="2">
    <citation type="submission" date="2018-03" db="EMBL/GenBank/DDBJ databases">
        <title>Genomic Encyclopedia of Archaeal and Bacterial Type Strains, Phase II (KMG-II): from individual species to whole genera.</title>
        <authorList>
            <person name="Goeker M."/>
        </authorList>
    </citation>
    <scope>NUCLEOTIDE SEQUENCE [LARGE SCALE GENOMIC DNA]</scope>
    <source>
        <strain evidence="4 6">DSM 25227</strain>
    </source>
</reference>
<dbReference type="EMBL" id="UETC01000003">
    <property type="protein sequence ID" value="SSA44478.1"/>
    <property type="molecule type" value="Genomic_DNA"/>
</dbReference>
<dbReference type="SMART" id="SM00642">
    <property type="entry name" value="Aamy"/>
    <property type="match status" value="1"/>
</dbReference>
<evidence type="ECO:0000313" key="6">
    <source>
        <dbReference type="Proteomes" id="UP000245839"/>
    </source>
</evidence>
<evidence type="ECO:0000259" key="3">
    <source>
        <dbReference type="SMART" id="SM00642"/>
    </source>
</evidence>